<dbReference type="RefSeq" id="WP_053781015.1">
    <property type="nucleotide sequence ID" value="NZ_LITU01000053.1"/>
</dbReference>
<evidence type="ECO:0000313" key="3">
    <source>
        <dbReference type="EMBL" id="KOY16574.1"/>
    </source>
</evidence>
<evidence type="ECO:0000313" key="4">
    <source>
        <dbReference type="Proteomes" id="UP000037688"/>
    </source>
</evidence>
<dbReference type="InterPro" id="IPR035905">
    <property type="entry name" value="Barstar-like_sf"/>
</dbReference>
<protein>
    <submittedName>
        <fullName evidence="3">Barnase inhibitor</fullName>
    </submittedName>
</protein>
<dbReference type="CDD" id="cd05142">
    <property type="entry name" value="Barstar"/>
    <property type="match status" value="1"/>
</dbReference>
<dbReference type="EMBL" id="LITU01000053">
    <property type="protein sequence ID" value="KOY16574.1"/>
    <property type="molecule type" value="Genomic_DNA"/>
</dbReference>
<dbReference type="PATRIC" id="fig|1705561.3.peg.2300"/>
<evidence type="ECO:0000256" key="1">
    <source>
        <dbReference type="ARBA" id="ARBA00006845"/>
    </source>
</evidence>
<gene>
    <name evidence="3" type="ORF">AMS66_12080</name>
</gene>
<feature type="domain" description="Barstar (barnase inhibitor)" evidence="2">
    <location>
        <begin position="1"/>
        <end position="86"/>
    </location>
</feature>
<evidence type="ECO:0000259" key="2">
    <source>
        <dbReference type="Pfam" id="PF01337"/>
    </source>
</evidence>
<dbReference type="AlphaFoldDB" id="A0A0N0C512"/>
<comment type="similarity">
    <text evidence="1">Belongs to the barstar family.</text>
</comment>
<dbReference type="Gene3D" id="3.30.370.10">
    <property type="entry name" value="Barstar-like"/>
    <property type="match status" value="1"/>
</dbReference>
<dbReference type="Proteomes" id="UP000037688">
    <property type="component" value="Unassembled WGS sequence"/>
</dbReference>
<dbReference type="OrthoDB" id="7575400at2"/>
<organism evidence="3 4">
    <name type="scientific">Paenibacillus xylanivorans</name>
    <dbReference type="NCBI Taxonomy" id="1705561"/>
    <lineage>
        <taxon>Bacteria</taxon>
        <taxon>Bacillati</taxon>
        <taxon>Bacillota</taxon>
        <taxon>Bacilli</taxon>
        <taxon>Bacillales</taxon>
        <taxon>Paenibacillaceae</taxon>
        <taxon>Paenibacillus</taxon>
    </lineage>
</organism>
<comment type="caution">
    <text evidence="3">The sequence shown here is derived from an EMBL/GenBank/DDBJ whole genome shotgun (WGS) entry which is preliminary data.</text>
</comment>
<sequence>MKTVVINGRDIHGKEELHDVLQARLELDPTYGRNLDALWDCLTGFIPMPLTIQWLDFDATRRSLGEYADRLLDLMREAEEELEGFNFELK</sequence>
<name>A0A0N0C512_9BACL</name>
<reference evidence="3 4" key="1">
    <citation type="submission" date="2015-08" db="EMBL/GenBank/DDBJ databases">
        <title>Draft genome sequence of cellulolytic and xylanolytic Paenibacillus sp. A59, isolated from a decaying forest soil from Patagonia, Argentina.</title>
        <authorList>
            <person name="Ghio S."/>
            <person name="Caceres A.M."/>
            <person name="Talia P."/>
            <person name="Grasso D."/>
            <person name="Campos E."/>
        </authorList>
    </citation>
    <scope>NUCLEOTIDE SEQUENCE [LARGE SCALE GENOMIC DNA]</scope>
    <source>
        <strain evidence="3 4">A59</strain>
    </source>
</reference>
<keyword evidence="4" id="KW-1185">Reference proteome</keyword>
<dbReference type="SUPFAM" id="SSF52038">
    <property type="entry name" value="Barstar-related"/>
    <property type="match status" value="1"/>
</dbReference>
<accession>A0A0N0C512</accession>
<proteinExistence type="inferred from homology"/>
<dbReference type="InterPro" id="IPR000468">
    <property type="entry name" value="Barstar"/>
</dbReference>
<dbReference type="Pfam" id="PF01337">
    <property type="entry name" value="Barstar"/>
    <property type="match status" value="1"/>
</dbReference>